<dbReference type="PROSITE" id="PS00136">
    <property type="entry name" value="SUBTILASE_ASP"/>
    <property type="match status" value="1"/>
</dbReference>
<dbReference type="InterPro" id="IPR023828">
    <property type="entry name" value="Peptidase_S8_Ser-AS"/>
</dbReference>
<evidence type="ECO:0000313" key="6">
    <source>
        <dbReference type="EMBL" id="CAB4341657.1"/>
    </source>
</evidence>
<name>A0A6J5ZLB7_9ZZZZ</name>
<dbReference type="EMBL" id="CAESAO010000041">
    <property type="protein sequence ID" value="CAB4341657.1"/>
    <property type="molecule type" value="Genomic_DNA"/>
</dbReference>
<dbReference type="AlphaFoldDB" id="A0A6J5ZLB7"/>
<keyword evidence="3" id="KW-0378">Hydrolase</keyword>
<dbReference type="PROSITE" id="PS00138">
    <property type="entry name" value="SUBTILASE_SER"/>
    <property type="match status" value="1"/>
</dbReference>
<evidence type="ECO:0000256" key="3">
    <source>
        <dbReference type="ARBA" id="ARBA00022801"/>
    </source>
</evidence>
<dbReference type="PROSITE" id="PS51892">
    <property type="entry name" value="SUBTILASE"/>
    <property type="match status" value="1"/>
</dbReference>
<organism evidence="6">
    <name type="scientific">freshwater metagenome</name>
    <dbReference type="NCBI Taxonomy" id="449393"/>
    <lineage>
        <taxon>unclassified sequences</taxon>
        <taxon>metagenomes</taxon>
        <taxon>ecological metagenomes</taxon>
    </lineage>
</organism>
<dbReference type="InterPro" id="IPR023827">
    <property type="entry name" value="Peptidase_S8_Asp-AS"/>
</dbReference>
<reference evidence="6" key="1">
    <citation type="submission" date="2020-05" db="EMBL/GenBank/DDBJ databases">
        <authorList>
            <person name="Chiriac C."/>
            <person name="Salcher M."/>
            <person name="Ghai R."/>
            <person name="Kavagutti S V."/>
        </authorList>
    </citation>
    <scope>NUCLEOTIDE SEQUENCE</scope>
</reference>
<dbReference type="SUPFAM" id="SSF52743">
    <property type="entry name" value="Subtilisin-like"/>
    <property type="match status" value="1"/>
</dbReference>
<dbReference type="GO" id="GO:0006508">
    <property type="term" value="P:proteolysis"/>
    <property type="evidence" value="ECO:0007669"/>
    <property type="project" value="UniProtKB-KW"/>
</dbReference>
<evidence type="ECO:0000256" key="2">
    <source>
        <dbReference type="ARBA" id="ARBA00022670"/>
    </source>
</evidence>
<keyword evidence="2" id="KW-0645">Protease</keyword>
<comment type="similarity">
    <text evidence="1">Belongs to the peptidase S8 family.</text>
</comment>
<evidence type="ECO:0000259" key="5">
    <source>
        <dbReference type="Pfam" id="PF00082"/>
    </source>
</evidence>
<feature type="domain" description="Peptidase S8/S53" evidence="5">
    <location>
        <begin position="131"/>
        <end position="418"/>
    </location>
</feature>
<dbReference type="GO" id="GO:0004252">
    <property type="term" value="F:serine-type endopeptidase activity"/>
    <property type="evidence" value="ECO:0007669"/>
    <property type="project" value="InterPro"/>
</dbReference>
<dbReference type="InterPro" id="IPR050131">
    <property type="entry name" value="Peptidase_S8_subtilisin-like"/>
</dbReference>
<dbReference type="PANTHER" id="PTHR43806">
    <property type="entry name" value="PEPTIDASE S8"/>
    <property type="match status" value="1"/>
</dbReference>
<dbReference type="PRINTS" id="PR00723">
    <property type="entry name" value="SUBTILISIN"/>
</dbReference>
<dbReference type="InterPro" id="IPR036852">
    <property type="entry name" value="Peptidase_S8/S53_dom_sf"/>
</dbReference>
<dbReference type="PANTHER" id="PTHR43806:SF11">
    <property type="entry name" value="CEREVISIN-RELATED"/>
    <property type="match status" value="1"/>
</dbReference>
<protein>
    <submittedName>
        <fullName evidence="6">Unannotated protein</fullName>
    </submittedName>
</protein>
<gene>
    <name evidence="6" type="ORF">UFOPK3522_00647</name>
</gene>
<proteinExistence type="inferred from homology"/>
<accession>A0A6J5ZLB7</accession>
<dbReference type="InterPro" id="IPR000209">
    <property type="entry name" value="Peptidase_S8/S53_dom"/>
</dbReference>
<dbReference type="Pfam" id="PF00082">
    <property type="entry name" value="Peptidase_S8"/>
    <property type="match status" value="1"/>
</dbReference>
<dbReference type="Gene3D" id="3.40.50.200">
    <property type="entry name" value="Peptidase S8/S53 domain"/>
    <property type="match status" value="1"/>
</dbReference>
<evidence type="ECO:0000256" key="1">
    <source>
        <dbReference type="ARBA" id="ARBA00011073"/>
    </source>
</evidence>
<dbReference type="InterPro" id="IPR015500">
    <property type="entry name" value="Peptidase_S8_subtilisin-rel"/>
</dbReference>
<sequence length="428" mass="44165">MTSFDRLRLPLIALAASLALFALPAVAGAATVEPNQIVVQFEDPATGAAPSAANADPVVLQVDNVRKALAELRARDDVAYAVPNLIAHTSAASYTPNDPLLMSLQWNFIGPYGVRAQEAWANARAAGRSGGKGVTVAVLDTGVAYSNRVPFKRSPDFTGGQFVAGWDFVDGDPYANDLNGHGTHVAGTIAEATNNKIALAGLAYGAKIMPVRVLDRNGEGNANDIADGIRFAVKKRAKLINLSLEFDSGVHASDIPQLLAAINYARSRGVLVIGASGNEGDTTVSYPANAPGVMSVGATTENGCVADFSNGGYGLDIVAPGGGFDSTVTGESRCGTRGTRMRNIAQETFTGRSTSVFGIPTDYEGTSMATPHVTAAAALVIATRVIGSNPSAGRLESRLMSTSRDLGRSGIDSYYGAGLVDAAAASAK</sequence>
<evidence type="ECO:0000256" key="4">
    <source>
        <dbReference type="ARBA" id="ARBA00022825"/>
    </source>
</evidence>
<keyword evidence="4" id="KW-0720">Serine protease</keyword>